<comment type="caution">
    <text evidence="1">The sequence shown here is derived from an EMBL/GenBank/DDBJ whole genome shotgun (WGS) entry which is preliminary data.</text>
</comment>
<proteinExistence type="predicted"/>
<dbReference type="Proteomes" id="UP001148662">
    <property type="component" value="Unassembled WGS sequence"/>
</dbReference>
<evidence type="ECO:0000313" key="1">
    <source>
        <dbReference type="EMBL" id="KAJ3551629.1"/>
    </source>
</evidence>
<dbReference type="EMBL" id="JANHOG010000774">
    <property type="protein sequence ID" value="KAJ3551629.1"/>
    <property type="molecule type" value="Genomic_DNA"/>
</dbReference>
<organism evidence="1 2">
    <name type="scientific">Phlebia brevispora</name>
    <dbReference type="NCBI Taxonomy" id="194682"/>
    <lineage>
        <taxon>Eukaryota</taxon>
        <taxon>Fungi</taxon>
        <taxon>Dikarya</taxon>
        <taxon>Basidiomycota</taxon>
        <taxon>Agaricomycotina</taxon>
        <taxon>Agaricomycetes</taxon>
        <taxon>Polyporales</taxon>
        <taxon>Meruliaceae</taxon>
        <taxon>Phlebia</taxon>
    </lineage>
</organism>
<accession>A0ACC1T277</accession>
<evidence type="ECO:0000313" key="2">
    <source>
        <dbReference type="Proteomes" id="UP001148662"/>
    </source>
</evidence>
<gene>
    <name evidence="1" type="ORF">NM688_g4591</name>
</gene>
<name>A0ACC1T277_9APHY</name>
<reference evidence="1" key="1">
    <citation type="submission" date="2022-07" db="EMBL/GenBank/DDBJ databases">
        <title>Genome Sequence of Phlebia brevispora.</title>
        <authorList>
            <person name="Buettner E."/>
        </authorList>
    </citation>
    <scope>NUCLEOTIDE SEQUENCE</scope>
    <source>
        <strain evidence="1">MPL23</strain>
    </source>
</reference>
<sequence length="555" mass="61302">MASLYVNGGQGTPSDDCFQRCLGNHDADNSGSFFPPPPPLPPPQPCRNVPLDLATLVNTVGYQHTGFGYPVANGCNGCSGPNGYSIAMRGVEPVRVHVELGSSSRNADNTYSSRTTTGWSLSSVILSTFLTAAVTVTIISLRRSFSLRRLLEEVLKVVGWMEAKPMPVDKVPEPAQTPMISCTCRNRAESIVPARRLERKRSLSRSSAAQNGYSPAVDAIDVPLPPSSSVRPVAPAPLETKKAESPISHEEVAAMVGHIIPELNLEAFFAEKSDFVSHIVEQAASLKDDPNTSFGDSRESIDRLIRLSLYQPVIYCDDSGSMKERRYDAQQELVVHIADIATKIVPEDYGVELRFINDRTLSNLQAVQVEAVMKRVKVRDTNLTNLGQGLRQKILKPLVYDILDKGKRLERPLLVCVITDGHPYPENTNTFKDAIVECRRRLVEAGYIPTAVMFLISQIGSELYCTTERLDEELARLKENERKLDEWLLRTLTTPIMMEITHELPALPPVQPQMRPTSQPSVATLVGETEGSVGQRRASAEALTEDFEVLRQPQD</sequence>
<keyword evidence="2" id="KW-1185">Reference proteome</keyword>
<protein>
    <submittedName>
        <fullName evidence="1">Uncharacterized protein</fullName>
    </submittedName>
</protein>